<proteinExistence type="predicted"/>
<accession>A0ABY8MDS2</accession>
<dbReference type="Pfam" id="PF09835">
    <property type="entry name" value="DUF2062"/>
    <property type="match status" value="1"/>
</dbReference>
<keyword evidence="1" id="KW-0812">Transmembrane</keyword>
<dbReference type="NCBIfam" id="TIGR03546">
    <property type="entry name" value="TIGR03546 family protein"/>
    <property type="match status" value="1"/>
</dbReference>
<protein>
    <submittedName>
        <fullName evidence="3">TIGR03546 family protein</fullName>
    </submittedName>
</protein>
<keyword evidence="4" id="KW-1185">Reference proteome</keyword>
<evidence type="ECO:0000256" key="1">
    <source>
        <dbReference type="SAM" id="Phobius"/>
    </source>
</evidence>
<sequence>MFGILKFFVALNGNGKPMEIAAGIAYGFWLALLPMDNVLWIVLLVLSGFFRINQGAVILGAFLLKLCVGPFTPLLDNFGWLVLSRDSLYGFFTVLKNAPIVPWTKFDNSVVMGAFLLGPFLSIPVLFSSYFLVRVYRKQLRDRFLRSKFIRILGKFPIVNTLIDKYRKAAEIISIVR</sequence>
<evidence type="ECO:0000259" key="2">
    <source>
        <dbReference type="Pfam" id="PF09835"/>
    </source>
</evidence>
<evidence type="ECO:0000313" key="4">
    <source>
        <dbReference type="Proteomes" id="UP001228690"/>
    </source>
</evidence>
<reference evidence="3 4" key="1">
    <citation type="submission" date="2023-04" db="EMBL/GenBank/DDBJ databases">
        <title>Spirochaete genome identified in red abalone sample constitutes a novel genus.</title>
        <authorList>
            <person name="Sharma S.P."/>
            <person name="Purcell C.M."/>
            <person name="Hyde J.R."/>
            <person name="Severin A.J."/>
        </authorList>
    </citation>
    <scope>NUCLEOTIDE SEQUENCE [LARGE SCALE GENOMIC DNA]</scope>
    <source>
        <strain evidence="3 4">SP-2023</strain>
    </source>
</reference>
<organism evidence="3 4">
    <name type="scientific">Candidatus Haliotispira prima</name>
    <dbReference type="NCBI Taxonomy" id="3034016"/>
    <lineage>
        <taxon>Bacteria</taxon>
        <taxon>Pseudomonadati</taxon>
        <taxon>Spirochaetota</taxon>
        <taxon>Spirochaetia</taxon>
        <taxon>Spirochaetales</taxon>
        <taxon>Spirochaetaceae</taxon>
        <taxon>Candidatus Haliotispira</taxon>
    </lineage>
</organism>
<dbReference type="Proteomes" id="UP001228690">
    <property type="component" value="Chromosome"/>
</dbReference>
<gene>
    <name evidence="3" type="ORF">P0082_06445</name>
</gene>
<dbReference type="InterPro" id="IPR018639">
    <property type="entry name" value="DUF2062"/>
</dbReference>
<dbReference type="RefSeq" id="WP_326926286.1">
    <property type="nucleotide sequence ID" value="NZ_CP123443.1"/>
</dbReference>
<keyword evidence="1" id="KW-0472">Membrane</keyword>
<feature type="transmembrane region" description="Helical" evidence="1">
    <location>
        <begin position="20"/>
        <end position="44"/>
    </location>
</feature>
<dbReference type="InterPro" id="IPR019935">
    <property type="entry name" value="CHP03546"/>
</dbReference>
<dbReference type="EMBL" id="CP123443">
    <property type="protein sequence ID" value="WGK68120.1"/>
    <property type="molecule type" value="Genomic_DNA"/>
</dbReference>
<evidence type="ECO:0000313" key="3">
    <source>
        <dbReference type="EMBL" id="WGK68120.1"/>
    </source>
</evidence>
<name>A0ABY8MDS2_9SPIO</name>
<feature type="transmembrane region" description="Helical" evidence="1">
    <location>
        <begin position="110"/>
        <end position="133"/>
    </location>
</feature>
<keyword evidence="1" id="KW-1133">Transmembrane helix</keyword>
<feature type="domain" description="DUF2062" evidence="2">
    <location>
        <begin position="14"/>
        <end position="139"/>
    </location>
</feature>
<feature type="transmembrane region" description="Helical" evidence="1">
    <location>
        <begin position="56"/>
        <end position="75"/>
    </location>
</feature>